<dbReference type="RefSeq" id="WP_062608860.1">
    <property type="nucleotide sequence ID" value="NZ_FCOX02000033.1"/>
</dbReference>
<evidence type="ECO:0000313" key="2">
    <source>
        <dbReference type="Proteomes" id="UP000071859"/>
    </source>
</evidence>
<proteinExistence type="predicted"/>
<comment type="caution">
    <text evidence="1">The sequence shown here is derived from an EMBL/GenBank/DDBJ whole genome shotgun (WGS) entry which is preliminary data.</text>
</comment>
<dbReference type="EMBL" id="FCOX02000033">
    <property type="protein sequence ID" value="SAK95369.1"/>
    <property type="molecule type" value="Genomic_DNA"/>
</dbReference>
<keyword evidence="2" id="KW-1185">Reference proteome</keyword>
<evidence type="ECO:0000313" key="1">
    <source>
        <dbReference type="EMBL" id="SAK95369.1"/>
    </source>
</evidence>
<accession>A0A158DL72</accession>
<organism evidence="1 2">
    <name type="scientific">Caballeronia calidae</name>
    <dbReference type="NCBI Taxonomy" id="1777139"/>
    <lineage>
        <taxon>Bacteria</taxon>
        <taxon>Pseudomonadati</taxon>
        <taxon>Pseudomonadota</taxon>
        <taxon>Betaproteobacteria</taxon>
        <taxon>Burkholderiales</taxon>
        <taxon>Burkholderiaceae</taxon>
        <taxon>Caballeronia</taxon>
    </lineage>
</organism>
<gene>
    <name evidence="1" type="ORF">AWB78_05333</name>
</gene>
<name>A0A158DL72_9BURK</name>
<reference evidence="1" key="1">
    <citation type="submission" date="2016-01" db="EMBL/GenBank/DDBJ databases">
        <authorList>
            <person name="Peeters C."/>
        </authorList>
    </citation>
    <scope>NUCLEOTIDE SEQUENCE</scope>
    <source>
        <strain evidence="1">LMG 29321</strain>
    </source>
</reference>
<protein>
    <submittedName>
        <fullName evidence="1">Uncharacterized protein</fullName>
    </submittedName>
</protein>
<dbReference type="Proteomes" id="UP000071859">
    <property type="component" value="Unassembled WGS sequence"/>
</dbReference>
<sequence>MIINLNNSTDYATYVDPAEDRVRVFDVTSEDDLEKAGPLIARAATRLLEESDTAARIVINLHRVGG</sequence>
<dbReference type="AlphaFoldDB" id="A0A158DL72"/>